<evidence type="ECO:0000313" key="2">
    <source>
        <dbReference type="EMBL" id="MFC7303859.1"/>
    </source>
</evidence>
<feature type="region of interest" description="Disordered" evidence="1">
    <location>
        <begin position="1"/>
        <end position="23"/>
    </location>
</feature>
<dbReference type="RefSeq" id="WP_381827467.1">
    <property type="nucleotide sequence ID" value="NZ_JBHTCF010000002.1"/>
</dbReference>
<name>A0ABW2JCX6_9ACTN</name>
<dbReference type="InterPro" id="IPR023214">
    <property type="entry name" value="HAD_sf"/>
</dbReference>
<dbReference type="SFLD" id="SFLDS00003">
    <property type="entry name" value="Haloacid_Dehalogenase"/>
    <property type="match status" value="1"/>
</dbReference>
<dbReference type="SFLD" id="SFLDG01129">
    <property type="entry name" value="C1.5:_HAD__Beta-PGM__Phosphata"/>
    <property type="match status" value="1"/>
</dbReference>
<comment type="caution">
    <text evidence="2">The sequence shown here is derived from an EMBL/GenBank/DDBJ whole genome shotgun (WGS) entry which is preliminary data.</text>
</comment>
<evidence type="ECO:0000256" key="1">
    <source>
        <dbReference type="SAM" id="MobiDB-lite"/>
    </source>
</evidence>
<accession>A0ABW2JCX6</accession>
<dbReference type="Pfam" id="PF00702">
    <property type="entry name" value="Hydrolase"/>
    <property type="match status" value="1"/>
</dbReference>
<dbReference type="InterPro" id="IPR006439">
    <property type="entry name" value="HAD-SF_hydro_IA"/>
</dbReference>
<keyword evidence="3" id="KW-1185">Reference proteome</keyword>
<sequence>MYEIPVCGPEGPLRDPGRGMPTTAPASAPVRAVLFDFSGTLFQIGSYANRIRAALNRPVGDMEMDALLDGLEAGLADPEVIAAQQARDVSANAHRHAFTAWYASVPALAPAADALYGQLRSPDHWVPYADSAATLEQLSGAGLVLGVFSDVGWDLRPTFARHGLDGYFSAWVHSYEHESEKPDPRMFHHACAELGVAPGETLMVGDHPAKDGGAAGAGLRSYVLPAGAAPGAVRGLDAVCRLAGVADHGGRGARRAGRV</sequence>
<dbReference type="GO" id="GO:0016787">
    <property type="term" value="F:hydrolase activity"/>
    <property type="evidence" value="ECO:0007669"/>
    <property type="project" value="UniProtKB-KW"/>
</dbReference>
<dbReference type="Proteomes" id="UP001596523">
    <property type="component" value="Unassembled WGS sequence"/>
</dbReference>
<dbReference type="EC" id="3.1.3.-" evidence="2"/>
<evidence type="ECO:0000313" key="3">
    <source>
        <dbReference type="Proteomes" id="UP001596523"/>
    </source>
</evidence>
<keyword evidence="2" id="KW-0378">Hydrolase</keyword>
<dbReference type="PRINTS" id="PR00413">
    <property type="entry name" value="HADHALOGNASE"/>
</dbReference>
<dbReference type="PANTHER" id="PTHR46649">
    <property type="match status" value="1"/>
</dbReference>
<dbReference type="InterPro" id="IPR036412">
    <property type="entry name" value="HAD-like_sf"/>
</dbReference>
<dbReference type="Gene3D" id="3.40.50.1000">
    <property type="entry name" value="HAD superfamily/HAD-like"/>
    <property type="match status" value="1"/>
</dbReference>
<dbReference type="PANTHER" id="PTHR46649:SF4">
    <property type="entry name" value="HALOACID DEHALOGENASE-LIKE HYDROLASE (HAD) SUPERFAMILY PROTEIN"/>
    <property type="match status" value="1"/>
</dbReference>
<proteinExistence type="predicted"/>
<organism evidence="2 3">
    <name type="scientific">Streptomyces monticola</name>
    <dbReference type="NCBI Taxonomy" id="2666263"/>
    <lineage>
        <taxon>Bacteria</taxon>
        <taxon>Bacillati</taxon>
        <taxon>Actinomycetota</taxon>
        <taxon>Actinomycetes</taxon>
        <taxon>Kitasatosporales</taxon>
        <taxon>Streptomycetaceae</taxon>
        <taxon>Streptomyces</taxon>
    </lineage>
</organism>
<gene>
    <name evidence="2" type="ORF">ACFQVC_06475</name>
</gene>
<dbReference type="NCBIfam" id="TIGR01549">
    <property type="entry name" value="HAD-SF-IA-v1"/>
    <property type="match status" value="1"/>
</dbReference>
<dbReference type="SUPFAM" id="SSF56784">
    <property type="entry name" value="HAD-like"/>
    <property type="match status" value="1"/>
</dbReference>
<dbReference type="NCBIfam" id="TIGR01509">
    <property type="entry name" value="HAD-SF-IA-v3"/>
    <property type="match status" value="1"/>
</dbReference>
<dbReference type="EMBL" id="JBHTCF010000002">
    <property type="protein sequence ID" value="MFC7303859.1"/>
    <property type="molecule type" value="Genomic_DNA"/>
</dbReference>
<reference evidence="3" key="1">
    <citation type="journal article" date="2019" name="Int. J. Syst. Evol. Microbiol.">
        <title>The Global Catalogue of Microorganisms (GCM) 10K type strain sequencing project: providing services to taxonomists for standard genome sequencing and annotation.</title>
        <authorList>
            <consortium name="The Broad Institute Genomics Platform"/>
            <consortium name="The Broad Institute Genome Sequencing Center for Infectious Disease"/>
            <person name="Wu L."/>
            <person name="Ma J."/>
        </authorList>
    </citation>
    <scope>NUCLEOTIDE SEQUENCE [LARGE SCALE GENOMIC DNA]</scope>
    <source>
        <strain evidence="3">SYNS20</strain>
    </source>
</reference>
<protein>
    <submittedName>
        <fullName evidence="2">HAD family hydrolase</fullName>
        <ecNumber evidence="2">3.1.3.-</ecNumber>
    </submittedName>
</protein>